<proteinExistence type="predicted"/>
<accession>A0A5J5I612</accession>
<dbReference type="EMBL" id="VYQB01000005">
    <property type="protein sequence ID" value="KAA9018273.1"/>
    <property type="molecule type" value="Genomic_DNA"/>
</dbReference>
<dbReference type="AlphaFoldDB" id="A0A5J5I612"/>
<sequence length="122" mass="13559">MNNYLLSYNTLSGRPSEGQLLNHVRISRHVEQYYQPFFGTYIIKSEQPISVVTEGFKGLFEDAPFMMTQLFPHVSGGSLPPDIWHWINHGFIPAPPPPTAPPPANTLGGLLGLATGRQDWKG</sequence>
<keyword evidence="4" id="KW-1185">Reference proteome</keyword>
<organism evidence="2 3">
    <name type="scientific">Sphingobium limneticum</name>
    <dbReference type="NCBI Taxonomy" id="1007511"/>
    <lineage>
        <taxon>Bacteria</taxon>
        <taxon>Pseudomonadati</taxon>
        <taxon>Pseudomonadota</taxon>
        <taxon>Alphaproteobacteria</taxon>
        <taxon>Sphingomonadales</taxon>
        <taxon>Sphingomonadaceae</taxon>
        <taxon>Sphingobium</taxon>
    </lineage>
</organism>
<dbReference type="RefSeq" id="WP_150425457.1">
    <property type="nucleotide sequence ID" value="NZ_VYQA01000005.1"/>
</dbReference>
<reference evidence="3 4" key="1">
    <citation type="submission" date="2019-09" db="EMBL/GenBank/DDBJ databases">
        <authorList>
            <person name="Feng G."/>
        </authorList>
    </citation>
    <scope>NUCLEOTIDE SEQUENCE [LARGE SCALE GENOMIC DNA]</scope>
    <source>
        <strain evidence="2 3">KACC 19283</strain>
        <strain evidence="1 4">KACC 19284</strain>
    </source>
</reference>
<dbReference type="Proteomes" id="UP000326364">
    <property type="component" value="Unassembled WGS sequence"/>
</dbReference>
<protein>
    <submittedName>
        <fullName evidence="2">Uncharacterized protein</fullName>
    </submittedName>
</protein>
<comment type="caution">
    <text evidence="2">The sequence shown here is derived from an EMBL/GenBank/DDBJ whole genome shotgun (WGS) entry which is preliminary data.</text>
</comment>
<evidence type="ECO:0000313" key="4">
    <source>
        <dbReference type="Proteomes" id="UP000326364"/>
    </source>
</evidence>
<evidence type="ECO:0000313" key="2">
    <source>
        <dbReference type="EMBL" id="KAA9030909.1"/>
    </source>
</evidence>
<evidence type="ECO:0000313" key="3">
    <source>
        <dbReference type="Proteomes" id="UP000325933"/>
    </source>
</evidence>
<evidence type="ECO:0000313" key="1">
    <source>
        <dbReference type="EMBL" id="KAA9018273.1"/>
    </source>
</evidence>
<gene>
    <name evidence="2" type="ORF">F4U95_09130</name>
    <name evidence="1" type="ORF">F4U96_09180</name>
</gene>
<dbReference type="Proteomes" id="UP000325933">
    <property type="component" value="Unassembled WGS sequence"/>
</dbReference>
<name>A0A5J5I612_9SPHN</name>
<dbReference type="EMBL" id="VYQA01000005">
    <property type="protein sequence ID" value="KAA9030909.1"/>
    <property type="molecule type" value="Genomic_DNA"/>
</dbReference>